<dbReference type="InterPro" id="IPR003593">
    <property type="entry name" value="AAA+_ATPase"/>
</dbReference>
<dbReference type="PANTHER" id="PTHR42711:SF5">
    <property type="entry name" value="ABC TRANSPORTER ATP-BINDING PROTEIN NATA"/>
    <property type="match status" value="1"/>
</dbReference>
<organism evidence="8 9">
    <name type="scientific">Streptomyces longisporoflavus</name>
    <dbReference type="NCBI Taxonomy" id="28044"/>
    <lineage>
        <taxon>Bacteria</taxon>
        <taxon>Bacillati</taxon>
        <taxon>Actinomycetota</taxon>
        <taxon>Actinomycetes</taxon>
        <taxon>Kitasatosporales</taxon>
        <taxon>Streptomycetaceae</taxon>
        <taxon>Streptomyces</taxon>
    </lineage>
</organism>
<evidence type="ECO:0000256" key="1">
    <source>
        <dbReference type="ARBA" id="ARBA00004202"/>
    </source>
</evidence>
<dbReference type="InterPro" id="IPR027417">
    <property type="entry name" value="P-loop_NTPase"/>
</dbReference>
<comment type="similarity">
    <text evidence="2">Belongs to the ABC transporter superfamily.</text>
</comment>
<evidence type="ECO:0000256" key="6">
    <source>
        <dbReference type="ARBA" id="ARBA00023251"/>
    </source>
</evidence>
<dbReference type="SMART" id="SM00382">
    <property type="entry name" value="AAA"/>
    <property type="match status" value="1"/>
</dbReference>
<dbReference type="Gene3D" id="3.40.50.300">
    <property type="entry name" value="P-loop containing nucleotide triphosphate hydrolases"/>
    <property type="match status" value="1"/>
</dbReference>
<dbReference type="RefSeq" id="WP_397708791.1">
    <property type="nucleotide sequence ID" value="NZ_JBIRGN010000001.1"/>
</dbReference>
<protein>
    <submittedName>
        <fullName evidence="8">ABC transporter ATP-binding protein</fullName>
    </submittedName>
</protein>
<dbReference type="InterPro" id="IPR003439">
    <property type="entry name" value="ABC_transporter-like_ATP-bd"/>
</dbReference>
<evidence type="ECO:0000313" key="9">
    <source>
        <dbReference type="Proteomes" id="UP001610818"/>
    </source>
</evidence>
<proteinExistence type="inferred from homology"/>
<evidence type="ECO:0000313" key="8">
    <source>
        <dbReference type="EMBL" id="MFH8544729.1"/>
    </source>
</evidence>
<keyword evidence="4" id="KW-0547">Nucleotide-binding</keyword>
<keyword evidence="3" id="KW-0813">Transport</keyword>
<evidence type="ECO:0000256" key="4">
    <source>
        <dbReference type="ARBA" id="ARBA00022741"/>
    </source>
</evidence>
<evidence type="ECO:0000259" key="7">
    <source>
        <dbReference type="PROSITE" id="PS50893"/>
    </source>
</evidence>
<sequence>MRIVEKAVRVEDLVKQYSSNSRRVVDGLNFEVRRGEVFGLLGPNGAGKSTTVGMMTTRVRPTSGSVLIDGVDVVAEPRRAKRVLAVVPQRNNLDRSLTVRQNLLFHATYHGVPRAERRSRADDLLDQMGLTSYRKSKVDDMSGGQVQRVMIARALIHRPSVLFLDEPATGLDPQARLFVHERVAQLTEQGVTVVLTTHDMDEAAKLCDRVGIVDQGTMLALDTPDGLGALLPAHSTLSVTVRAPDGPDQVIKLLTELAGVRQVDEVDTRPQSAPDDACELRVYTDSEPVEALPRALAALTGQGYRVTDVGIGRASLEDVFLHLTGKNLR</sequence>
<name>A0ABW7QJN6_9ACTN</name>
<dbReference type="PANTHER" id="PTHR42711">
    <property type="entry name" value="ABC TRANSPORTER ATP-BINDING PROTEIN"/>
    <property type="match status" value="1"/>
</dbReference>
<accession>A0ABW7QJN6</accession>
<dbReference type="SUPFAM" id="SSF52540">
    <property type="entry name" value="P-loop containing nucleoside triphosphate hydrolases"/>
    <property type="match status" value="1"/>
</dbReference>
<dbReference type="GO" id="GO:0005524">
    <property type="term" value="F:ATP binding"/>
    <property type="evidence" value="ECO:0007669"/>
    <property type="project" value="UniProtKB-KW"/>
</dbReference>
<comment type="caution">
    <text evidence="8">The sequence shown here is derived from an EMBL/GenBank/DDBJ whole genome shotgun (WGS) entry which is preliminary data.</text>
</comment>
<dbReference type="Proteomes" id="UP001610818">
    <property type="component" value="Unassembled WGS sequence"/>
</dbReference>
<reference evidence="8 9" key="1">
    <citation type="submission" date="2024-10" db="EMBL/GenBank/DDBJ databases">
        <title>The Natural Products Discovery Center: Release of the First 8490 Sequenced Strains for Exploring Actinobacteria Biosynthetic Diversity.</title>
        <authorList>
            <person name="Kalkreuter E."/>
            <person name="Kautsar S.A."/>
            <person name="Yang D."/>
            <person name="Bader C.D."/>
            <person name="Teijaro C.N."/>
            <person name="Fluegel L."/>
            <person name="Davis C.M."/>
            <person name="Simpson J.R."/>
            <person name="Lauterbach L."/>
            <person name="Steele A.D."/>
            <person name="Gui C."/>
            <person name="Meng S."/>
            <person name="Li G."/>
            <person name="Viehrig K."/>
            <person name="Ye F."/>
            <person name="Su P."/>
            <person name="Kiefer A.F."/>
            <person name="Nichols A."/>
            <person name="Cepeda A.J."/>
            <person name="Yan W."/>
            <person name="Fan B."/>
            <person name="Jiang Y."/>
            <person name="Adhikari A."/>
            <person name="Zheng C.-J."/>
            <person name="Schuster L."/>
            <person name="Cowan T.M."/>
            <person name="Smanski M.J."/>
            <person name="Chevrette M.G."/>
            <person name="De Carvalho L.P.S."/>
            <person name="Shen B."/>
        </authorList>
    </citation>
    <scope>NUCLEOTIDE SEQUENCE [LARGE SCALE GENOMIC DNA]</scope>
    <source>
        <strain evidence="8 9">NPDC017990</strain>
    </source>
</reference>
<feature type="domain" description="ABC transporter" evidence="7">
    <location>
        <begin position="8"/>
        <end position="240"/>
    </location>
</feature>
<gene>
    <name evidence="8" type="ORF">ACH4F9_06920</name>
</gene>
<dbReference type="PROSITE" id="PS50893">
    <property type="entry name" value="ABC_TRANSPORTER_2"/>
    <property type="match status" value="1"/>
</dbReference>
<keyword evidence="6" id="KW-0046">Antibiotic resistance</keyword>
<evidence type="ECO:0000256" key="5">
    <source>
        <dbReference type="ARBA" id="ARBA00022840"/>
    </source>
</evidence>
<dbReference type="Pfam" id="PF00005">
    <property type="entry name" value="ABC_tran"/>
    <property type="match status" value="1"/>
</dbReference>
<dbReference type="InterPro" id="IPR050763">
    <property type="entry name" value="ABC_transporter_ATP-binding"/>
</dbReference>
<keyword evidence="9" id="KW-1185">Reference proteome</keyword>
<dbReference type="EMBL" id="JBIRGQ010000001">
    <property type="protein sequence ID" value="MFH8544729.1"/>
    <property type="molecule type" value="Genomic_DNA"/>
</dbReference>
<evidence type="ECO:0000256" key="3">
    <source>
        <dbReference type="ARBA" id="ARBA00022448"/>
    </source>
</evidence>
<comment type="subcellular location">
    <subcellularLocation>
        <location evidence="1">Cell membrane</location>
        <topology evidence="1">Peripheral membrane protein</topology>
    </subcellularLocation>
</comment>
<keyword evidence="5 8" id="KW-0067">ATP-binding</keyword>
<evidence type="ECO:0000256" key="2">
    <source>
        <dbReference type="ARBA" id="ARBA00005417"/>
    </source>
</evidence>